<evidence type="ECO:0000313" key="4">
    <source>
        <dbReference type="Proteomes" id="UP000007129"/>
    </source>
</evidence>
<accession>K2RN82</accession>
<evidence type="ECO:0000256" key="1">
    <source>
        <dbReference type="SAM" id="MobiDB-lite"/>
    </source>
</evidence>
<evidence type="ECO:0000313" key="3">
    <source>
        <dbReference type="EMBL" id="EKG11649.1"/>
    </source>
</evidence>
<feature type="chain" id="PRO_5003867712" description="Secreted protein" evidence="2">
    <location>
        <begin position="39"/>
        <end position="216"/>
    </location>
</feature>
<dbReference type="Proteomes" id="UP000007129">
    <property type="component" value="Unassembled WGS sequence"/>
</dbReference>
<proteinExistence type="predicted"/>
<dbReference type="InParanoid" id="K2RN82"/>
<feature type="region of interest" description="Disordered" evidence="1">
    <location>
        <begin position="90"/>
        <end position="125"/>
    </location>
</feature>
<comment type="caution">
    <text evidence="3">The sequence shown here is derived from an EMBL/GenBank/DDBJ whole genome shotgun (WGS) entry which is preliminary data.</text>
</comment>
<sequence length="216" mass="24306">MRLLLVMEATMRTHSSKGSGGQLLLLLLLLEGWGDSASGVMACEVAMVLKGGEWELRVAWEMLEGRGEDLVMMGRGRARKLRRVKERYKGGRRRRGWQGREKLRSASRRPDTERGEGERGSSVTSVCAIGDPRSQIAVSRLGEWLLLLATERRGARKAWASGSKCRVQKARDKNVSHPTSSRLRGYLRSNHNNFGRSIGKHASFQRHEFSPLVFCM</sequence>
<protein>
    <recommendedName>
        <fullName evidence="5">Secreted protein</fullName>
    </recommendedName>
</protein>
<evidence type="ECO:0008006" key="5">
    <source>
        <dbReference type="Google" id="ProtNLM"/>
    </source>
</evidence>
<feature type="region of interest" description="Disordered" evidence="1">
    <location>
        <begin position="169"/>
        <end position="188"/>
    </location>
</feature>
<dbReference type="VEuPathDB" id="FungiDB:MPH_11142"/>
<evidence type="ECO:0000256" key="2">
    <source>
        <dbReference type="SAM" id="SignalP"/>
    </source>
</evidence>
<organism evidence="3 4">
    <name type="scientific">Macrophomina phaseolina (strain MS6)</name>
    <name type="common">Charcoal rot fungus</name>
    <dbReference type="NCBI Taxonomy" id="1126212"/>
    <lineage>
        <taxon>Eukaryota</taxon>
        <taxon>Fungi</taxon>
        <taxon>Dikarya</taxon>
        <taxon>Ascomycota</taxon>
        <taxon>Pezizomycotina</taxon>
        <taxon>Dothideomycetes</taxon>
        <taxon>Dothideomycetes incertae sedis</taxon>
        <taxon>Botryosphaeriales</taxon>
        <taxon>Botryosphaeriaceae</taxon>
        <taxon>Macrophomina</taxon>
    </lineage>
</organism>
<gene>
    <name evidence="3" type="ORF">MPH_11142</name>
</gene>
<dbReference type="HOGENOM" id="CLU_1277837_0_0_1"/>
<reference evidence="3 4" key="1">
    <citation type="journal article" date="2012" name="BMC Genomics">
        <title>Tools to kill: Genome of one of the most destructive plant pathogenic fungi Macrophomina phaseolina.</title>
        <authorList>
            <person name="Islam M.S."/>
            <person name="Haque M.S."/>
            <person name="Islam M.M."/>
            <person name="Emdad E.M."/>
            <person name="Halim A."/>
            <person name="Hossen Q.M.M."/>
            <person name="Hossain M.Z."/>
            <person name="Ahmed B."/>
            <person name="Rahim S."/>
            <person name="Rahman M.S."/>
            <person name="Alam M.M."/>
            <person name="Hou S."/>
            <person name="Wan X."/>
            <person name="Saito J.A."/>
            <person name="Alam M."/>
        </authorList>
    </citation>
    <scope>NUCLEOTIDE SEQUENCE [LARGE SCALE GENOMIC DNA]</scope>
    <source>
        <strain evidence="3 4">MS6</strain>
    </source>
</reference>
<name>K2RN82_MACPH</name>
<feature type="signal peptide" evidence="2">
    <location>
        <begin position="1"/>
        <end position="38"/>
    </location>
</feature>
<keyword evidence="2" id="KW-0732">Signal</keyword>
<dbReference type="AlphaFoldDB" id="K2RN82"/>
<feature type="compositionally biased region" description="Basic and acidic residues" evidence="1">
    <location>
        <begin position="98"/>
        <end position="119"/>
    </location>
</feature>
<dbReference type="EMBL" id="AHHD01000467">
    <property type="protein sequence ID" value="EKG11649.1"/>
    <property type="molecule type" value="Genomic_DNA"/>
</dbReference>